<dbReference type="SMART" id="SM00220">
    <property type="entry name" value="S_TKc"/>
    <property type="match status" value="1"/>
</dbReference>
<dbReference type="EMBL" id="MU864824">
    <property type="protein sequence ID" value="KAK4182015.1"/>
    <property type="molecule type" value="Genomic_DNA"/>
</dbReference>
<evidence type="ECO:0000256" key="6">
    <source>
        <dbReference type="ARBA" id="ARBA00022840"/>
    </source>
</evidence>
<name>A0AAN6WIG1_9PEZI</name>
<dbReference type="GO" id="GO:0004674">
    <property type="term" value="F:protein serine/threonine kinase activity"/>
    <property type="evidence" value="ECO:0007669"/>
    <property type="project" value="UniProtKB-KW"/>
</dbReference>
<evidence type="ECO:0000256" key="2">
    <source>
        <dbReference type="ARBA" id="ARBA00022527"/>
    </source>
</evidence>
<comment type="catalytic activity">
    <reaction evidence="7">
        <text>L-threonyl-[protein] + ATP = O-phospho-L-threonyl-[protein] + ADP + H(+)</text>
        <dbReference type="Rhea" id="RHEA:46608"/>
        <dbReference type="Rhea" id="RHEA-COMP:11060"/>
        <dbReference type="Rhea" id="RHEA-COMP:11605"/>
        <dbReference type="ChEBI" id="CHEBI:15378"/>
        <dbReference type="ChEBI" id="CHEBI:30013"/>
        <dbReference type="ChEBI" id="CHEBI:30616"/>
        <dbReference type="ChEBI" id="CHEBI:61977"/>
        <dbReference type="ChEBI" id="CHEBI:456216"/>
        <dbReference type="EC" id="2.7.11.1"/>
    </reaction>
</comment>
<evidence type="ECO:0000256" key="7">
    <source>
        <dbReference type="ARBA" id="ARBA00047899"/>
    </source>
</evidence>
<evidence type="ECO:0000313" key="10">
    <source>
        <dbReference type="EMBL" id="KAK4182015.1"/>
    </source>
</evidence>
<protein>
    <recommendedName>
        <fullName evidence="1">non-specific serine/threonine protein kinase</fullName>
        <ecNumber evidence="1">2.7.11.1</ecNumber>
    </recommendedName>
</protein>
<dbReference type="Proteomes" id="UP001302126">
    <property type="component" value="Unassembled WGS sequence"/>
</dbReference>
<dbReference type="GO" id="GO:0050684">
    <property type="term" value="P:regulation of mRNA processing"/>
    <property type="evidence" value="ECO:0007669"/>
    <property type="project" value="TreeGrafter"/>
</dbReference>
<evidence type="ECO:0000313" key="11">
    <source>
        <dbReference type="Proteomes" id="UP001302126"/>
    </source>
</evidence>
<evidence type="ECO:0000256" key="3">
    <source>
        <dbReference type="ARBA" id="ARBA00022679"/>
    </source>
</evidence>
<evidence type="ECO:0000256" key="5">
    <source>
        <dbReference type="ARBA" id="ARBA00022777"/>
    </source>
</evidence>
<comment type="caution">
    <text evidence="10">The sequence shown here is derived from an EMBL/GenBank/DDBJ whole genome shotgun (WGS) entry which is preliminary data.</text>
</comment>
<dbReference type="AlphaFoldDB" id="A0AAN6WIG1"/>
<keyword evidence="6" id="KW-0067">ATP-binding</keyword>
<dbReference type="PANTHER" id="PTHR47634:SF9">
    <property type="entry name" value="PROTEIN KINASE DOMAIN-CONTAINING PROTEIN-RELATED"/>
    <property type="match status" value="1"/>
</dbReference>
<accession>A0AAN6WIG1</accession>
<evidence type="ECO:0000256" key="1">
    <source>
        <dbReference type="ARBA" id="ARBA00012513"/>
    </source>
</evidence>
<sequence>MDETTRLSKALSPKPKPTQDWPEIALEEGVLIEEECFPWYQPEKWYSVEIGDVIKDRYQILVKLGYGSVSTAWLCRDLQTTNYVGLKIYETGHRQSLNETKVPDHLDATANPKHPGYNLLRFRLDSFELPGKVGPHVCLVHKPLSVSIEFLREMFEGKLPLNPGRPALIGMILALDYLHKVAGIVHTDLQEANILLSVGKDHCVFDEAVDEEWSDPSPRKTTNGRVVHVTTSIELPDDGAQPVITDFGEAKFGSNLYYEEVMPDLTAWNKKIDIWALGLMIWDMFEGKHLFNQRLPSREESAAAHLARMISLLGPPPAELIETGPRSSLFSNNDGQ</sequence>
<evidence type="ECO:0000256" key="8">
    <source>
        <dbReference type="ARBA" id="ARBA00048679"/>
    </source>
</evidence>
<keyword evidence="5 10" id="KW-0418">Kinase</keyword>
<dbReference type="GO" id="GO:0005634">
    <property type="term" value="C:nucleus"/>
    <property type="evidence" value="ECO:0007669"/>
    <property type="project" value="TreeGrafter"/>
</dbReference>
<dbReference type="EC" id="2.7.11.1" evidence="1"/>
<dbReference type="InterPro" id="IPR051334">
    <property type="entry name" value="SRPK"/>
</dbReference>
<feature type="domain" description="Protein kinase" evidence="9">
    <location>
        <begin position="58"/>
        <end position="336"/>
    </location>
</feature>
<evidence type="ECO:0000256" key="4">
    <source>
        <dbReference type="ARBA" id="ARBA00022741"/>
    </source>
</evidence>
<keyword evidence="3" id="KW-0808">Transferase</keyword>
<dbReference type="PROSITE" id="PS50011">
    <property type="entry name" value="PROTEIN_KINASE_DOM"/>
    <property type="match status" value="1"/>
</dbReference>
<dbReference type="Gene3D" id="1.10.510.10">
    <property type="entry name" value="Transferase(Phosphotransferase) domain 1"/>
    <property type="match status" value="1"/>
</dbReference>
<gene>
    <name evidence="10" type="ORF">QBC35DRAFT_468399</name>
</gene>
<keyword evidence="4" id="KW-0547">Nucleotide-binding</keyword>
<dbReference type="Gene3D" id="3.30.200.20">
    <property type="entry name" value="Phosphorylase Kinase, domain 1"/>
    <property type="match status" value="1"/>
</dbReference>
<dbReference type="InterPro" id="IPR011009">
    <property type="entry name" value="Kinase-like_dom_sf"/>
</dbReference>
<reference evidence="10" key="1">
    <citation type="journal article" date="2023" name="Mol. Phylogenet. Evol.">
        <title>Genome-scale phylogeny and comparative genomics of the fungal order Sordariales.</title>
        <authorList>
            <person name="Hensen N."/>
            <person name="Bonometti L."/>
            <person name="Westerberg I."/>
            <person name="Brannstrom I.O."/>
            <person name="Guillou S."/>
            <person name="Cros-Aarteil S."/>
            <person name="Calhoun S."/>
            <person name="Haridas S."/>
            <person name="Kuo A."/>
            <person name="Mondo S."/>
            <person name="Pangilinan J."/>
            <person name="Riley R."/>
            <person name="LaButti K."/>
            <person name="Andreopoulos B."/>
            <person name="Lipzen A."/>
            <person name="Chen C."/>
            <person name="Yan M."/>
            <person name="Daum C."/>
            <person name="Ng V."/>
            <person name="Clum A."/>
            <person name="Steindorff A."/>
            <person name="Ohm R.A."/>
            <person name="Martin F."/>
            <person name="Silar P."/>
            <person name="Natvig D.O."/>
            <person name="Lalanne C."/>
            <person name="Gautier V."/>
            <person name="Ament-Velasquez S.L."/>
            <person name="Kruys A."/>
            <person name="Hutchinson M.I."/>
            <person name="Powell A.J."/>
            <person name="Barry K."/>
            <person name="Miller A.N."/>
            <person name="Grigoriev I.V."/>
            <person name="Debuchy R."/>
            <person name="Gladieux P."/>
            <person name="Hiltunen Thoren M."/>
            <person name="Johannesson H."/>
        </authorList>
    </citation>
    <scope>NUCLEOTIDE SEQUENCE</scope>
    <source>
        <strain evidence="10">PSN309</strain>
    </source>
</reference>
<dbReference type="GO" id="GO:0005737">
    <property type="term" value="C:cytoplasm"/>
    <property type="evidence" value="ECO:0007669"/>
    <property type="project" value="TreeGrafter"/>
</dbReference>
<dbReference type="GO" id="GO:0005524">
    <property type="term" value="F:ATP binding"/>
    <property type="evidence" value="ECO:0007669"/>
    <property type="project" value="UniProtKB-KW"/>
</dbReference>
<organism evidence="10 11">
    <name type="scientific">Podospora australis</name>
    <dbReference type="NCBI Taxonomy" id="1536484"/>
    <lineage>
        <taxon>Eukaryota</taxon>
        <taxon>Fungi</taxon>
        <taxon>Dikarya</taxon>
        <taxon>Ascomycota</taxon>
        <taxon>Pezizomycotina</taxon>
        <taxon>Sordariomycetes</taxon>
        <taxon>Sordariomycetidae</taxon>
        <taxon>Sordariales</taxon>
        <taxon>Podosporaceae</taxon>
        <taxon>Podospora</taxon>
    </lineage>
</organism>
<comment type="catalytic activity">
    <reaction evidence="8">
        <text>L-seryl-[protein] + ATP = O-phospho-L-seryl-[protein] + ADP + H(+)</text>
        <dbReference type="Rhea" id="RHEA:17989"/>
        <dbReference type="Rhea" id="RHEA-COMP:9863"/>
        <dbReference type="Rhea" id="RHEA-COMP:11604"/>
        <dbReference type="ChEBI" id="CHEBI:15378"/>
        <dbReference type="ChEBI" id="CHEBI:29999"/>
        <dbReference type="ChEBI" id="CHEBI:30616"/>
        <dbReference type="ChEBI" id="CHEBI:83421"/>
        <dbReference type="ChEBI" id="CHEBI:456216"/>
        <dbReference type="EC" id="2.7.11.1"/>
    </reaction>
</comment>
<keyword evidence="2" id="KW-0723">Serine/threonine-protein kinase</keyword>
<dbReference type="PANTHER" id="PTHR47634">
    <property type="entry name" value="PROTEIN KINASE DOMAIN-CONTAINING PROTEIN-RELATED"/>
    <property type="match status" value="1"/>
</dbReference>
<keyword evidence="11" id="KW-1185">Reference proteome</keyword>
<evidence type="ECO:0000259" key="9">
    <source>
        <dbReference type="PROSITE" id="PS50011"/>
    </source>
</evidence>
<dbReference type="InterPro" id="IPR000719">
    <property type="entry name" value="Prot_kinase_dom"/>
</dbReference>
<dbReference type="GO" id="GO:0000245">
    <property type="term" value="P:spliceosomal complex assembly"/>
    <property type="evidence" value="ECO:0007669"/>
    <property type="project" value="TreeGrafter"/>
</dbReference>
<reference evidence="10" key="2">
    <citation type="submission" date="2023-05" db="EMBL/GenBank/DDBJ databases">
        <authorList>
            <consortium name="Lawrence Berkeley National Laboratory"/>
            <person name="Steindorff A."/>
            <person name="Hensen N."/>
            <person name="Bonometti L."/>
            <person name="Westerberg I."/>
            <person name="Brannstrom I.O."/>
            <person name="Guillou S."/>
            <person name="Cros-Aarteil S."/>
            <person name="Calhoun S."/>
            <person name="Haridas S."/>
            <person name="Kuo A."/>
            <person name="Mondo S."/>
            <person name="Pangilinan J."/>
            <person name="Riley R."/>
            <person name="Labutti K."/>
            <person name="Andreopoulos B."/>
            <person name="Lipzen A."/>
            <person name="Chen C."/>
            <person name="Yanf M."/>
            <person name="Daum C."/>
            <person name="Ng V."/>
            <person name="Clum A."/>
            <person name="Ohm R."/>
            <person name="Martin F."/>
            <person name="Silar P."/>
            <person name="Natvig D."/>
            <person name="Lalanne C."/>
            <person name="Gautier V."/>
            <person name="Ament-Velasquez S.L."/>
            <person name="Kruys A."/>
            <person name="Hutchinson M.I."/>
            <person name="Powell A.J."/>
            <person name="Barry K."/>
            <person name="Miller A.N."/>
            <person name="Grigoriev I.V."/>
            <person name="Debuchy R."/>
            <person name="Gladieux P."/>
            <person name="Thoren M.H."/>
            <person name="Johannesson H."/>
        </authorList>
    </citation>
    <scope>NUCLEOTIDE SEQUENCE</scope>
    <source>
        <strain evidence="10">PSN309</strain>
    </source>
</reference>
<dbReference type="SUPFAM" id="SSF56112">
    <property type="entry name" value="Protein kinase-like (PK-like)"/>
    <property type="match status" value="1"/>
</dbReference>
<proteinExistence type="predicted"/>
<dbReference type="Pfam" id="PF00069">
    <property type="entry name" value="Pkinase"/>
    <property type="match status" value="1"/>
</dbReference>